<keyword evidence="4" id="KW-0862">Zinc</keyword>
<comment type="caution">
    <text evidence="6">The sequence shown here is derived from an EMBL/GenBank/DDBJ whole genome shotgun (WGS) entry which is preliminary data.</text>
</comment>
<dbReference type="Gene3D" id="3.40.390.10">
    <property type="entry name" value="Collagenase (Catalytic Domain)"/>
    <property type="match status" value="1"/>
</dbReference>
<dbReference type="EMBL" id="JAGMUU010000009">
    <property type="protein sequence ID" value="KAH7145526.1"/>
    <property type="molecule type" value="Genomic_DNA"/>
</dbReference>
<protein>
    <recommendedName>
        <fullName evidence="5">Peptidase metallopeptidase domain-containing protein</fullName>
    </recommendedName>
</protein>
<dbReference type="AlphaFoldDB" id="A0A9P9EVT7"/>
<dbReference type="GO" id="GO:0008270">
    <property type="term" value="F:zinc ion binding"/>
    <property type="evidence" value="ECO:0007669"/>
    <property type="project" value="InterPro"/>
</dbReference>
<dbReference type="SMART" id="SM00235">
    <property type="entry name" value="ZnMc"/>
    <property type="match status" value="1"/>
</dbReference>
<feature type="domain" description="Peptidase metallopeptidase" evidence="5">
    <location>
        <begin position="88"/>
        <end position="247"/>
    </location>
</feature>
<dbReference type="Pfam" id="PF00413">
    <property type="entry name" value="Peptidase_M10"/>
    <property type="match status" value="1"/>
</dbReference>
<reference evidence="6" key="1">
    <citation type="journal article" date="2021" name="Nat. Commun.">
        <title>Genetic determinants of endophytism in the Arabidopsis root mycobiome.</title>
        <authorList>
            <person name="Mesny F."/>
            <person name="Miyauchi S."/>
            <person name="Thiergart T."/>
            <person name="Pickel B."/>
            <person name="Atanasova L."/>
            <person name="Karlsson M."/>
            <person name="Huettel B."/>
            <person name="Barry K.W."/>
            <person name="Haridas S."/>
            <person name="Chen C."/>
            <person name="Bauer D."/>
            <person name="Andreopoulos W."/>
            <person name="Pangilinan J."/>
            <person name="LaButti K."/>
            <person name="Riley R."/>
            <person name="Lipzen A."/>
            <person name="Clum A."/>
            <person name="Drula E."/>
            <person name="Henrissat B."/>
            <person name="Kohler A."/>
            <person name="Grigoriev I.V."/>
            <person name="Martin F.M."/>
            <person name="Hacquard S."/>
        </authorList>
    </citation>
    <scope>NUCLEOTIDE SEQUENCE</scope>
    <source>
        <strain evidence="6">MPI-CAGE-AT-0021</strain>
    </source>
</reference>
<dbReference type="SUPFAM" id="SSF55486">
    <property type="entry name" value="Metalloproteases ('zincins'), catalytic domain"/>
    <property type="match status" value="1"/>
</dbReference>
<evidence type="ECO:0000313" key="7">
    <source>
        <dbReference type="Proteomes" id="UP000717696"/>
    </source>
</evidence>
<evidence type="ECO:0000256" key="3">
    <source>
        <dbReference type="ARBA" id="ARBA00022801"/>
    </source>
</evidence>
<dbReference type="InterPro" id="IPR006026">
    <property type="entry name" value="Peptidase_Metallo"/>
</dbReference>
<keyword evidence="7" id="KW-1185">Reference proteome</keyword>
<keyword evidence="3" id="KW-0378">Hydrolase</keyword>
<dbReference type="GO" id="GO:0008237">
    <property type="term" value="F:metallopeptidase activity"/>
    <property type="evidence" value="ECO:0007669"/>
    <property type="project" value="InterPro"/>
</dbReference>
<evidence type="ECO:0000256" key="2">
    <source>
        <dbReference type="ARBA" id="ARBA00022723"/>
    </source>
</evidence>
<dbReference type="GO" id="GO:0006508">
    <property type="term" value="P:proteolysis"/>
    <property type="evidence" value="ECO:0007669"/>
    <property type="project" value="InterPro"/>
</dbReference>
<dbReference type="InterPro" id="IPR024079">
    <property type="entry name" value="MetalloPept_cat_dom_sf"/>
</dbReference>
<gene>
    <name evidence="6" type="ORF">B0J13DRAFT_665945</name>
</gene>
<keyword evidence="1" id="KW-0645">Protease</keyword>
<sequence>MQSTIRAGSRTNFCDVLKKSLGEKALATIKSDSAKENIPEHISKMLSVHNNDPSMSTSKYMCTTQRPLPVKIPTSLNPFALQIGFNGKIPRWKKNQTVQFAALSEGYPTRNQALLAAYRLNEATTQWNNLQIGVTFKWVDEVEDAAFVLAYGGDAGTTLAEAFFPNSNDLSTLFVYQRAFQPGSINYLVNIFLHELGHVLGLRHEFAAQEGGAVPFGPTNPLSVMSYKFPPQIQDSDIASTKAFYGFSAAEIEGLEIQDEIPDN</sequence>
<proteinExistence type="predicted"/>
<keyword evidence="2" id="KW-0479">Metal-binding</keyword>
<dbReference type="Proteomes" id="UP000717696">
    <property type="component" value="Unassembled WGS sequence"/>
</dbReference>
<evidence type="ECO:0000313" key="6">
    <source>
        <dbReference type="EMBL" id="KAH7145526.1"/>
    </source>
</evidence>
<accession>A0A9P9EVT7</accession>
<evidence type="ECO:0000256" key="4">
    <source>
        <dbReference type="ARBA" id="ARBA00022833"/>
    </source>
</evidence>
<organism evidence="6 7">
    <name type="scientific">Dactylonectria estremocensis</name>
    <dbReference type="NCBI Taxonomy" id="1079267"/>
    <lineage>
        <taxon>Eukaryota</taxon>
        <taxon>Fungi</taxon>
        <taxon>Dikarya</taxon>
        <taxon>Ascomycota</taxon>
        <taxon>Pezizomycotina</taxon>
        <taxon>Sordariomycetes</taxon>
        <taxon>Hypocreomycetidae</taxon>
        <taxon>Hypocreales</taxon>
        <taxon>Nectriaceae</taxon>
        <taxon>Dactylonectria</taxon>
    </lineage>
</organism>
<dbReference type="InterPro" id="IPR001818">
    <property type="entry name" value="Pept_M10_metallopeptidase"/>
</dbReference>
<dbReference type="OrthoDB" id="406838at2759"/>
<name>A0A9P9EVT7_9HYPO</name>
<evidence type="ECO:0000256" key="1">
    <source>
        <dbReference type="ARBA" id="ARBA00022670"/>
    </source>
</evidence>
<evidence type="ECO:0000259" key="5">
    <source>
        <dbReference type="SMART" id="SM00235"/>
    </source>
</evidence>